<keyword evidence="1" id="KW-0233">DNA recombination</keyword>
<protein>
    <recommendedName>
        <fullName evidence="2">Integrase SSV1 C-terminal domain-containing protein</fullName>
    </recommendedName>
</protein>
<evidence type="ECO:0000313" key="3">
    <source>
        <dbReference type="EMBL" id="AIY90198.1"/>
    </source>
</evidence>
<reference evidence="3 4" key="1">
    <citation type="journal article" date="2015" name="Appl. Environ. Microbiol.">
        <title>The Geoglobus acetivorans genome: Fe(III) reduction, acetate utilization, autotrophic growth, and degradation of aromatic compounds in a hyperthermophilic archaeon.</title>
        <authorList>
            <person name="Mardanov A.V."/>
            <person name="Slododkina G.B."/>
            <person name="Slobodkin A.I."/>
            <person name="Beletsky A.V."/>
            <person name="Gavrilov S.N."/>
            <person name="Kublanov I.V."/>
            <person name="Bonch-Osmolovskaya E.A."/>
            <person name="Skryabin K.G."/>
            <person name="Ravin N.V."/>
        </authorList>
    </citation>
    <scope>NUCLEOTIDE SEQUENCE [LARGE SCALE GENOMIC DNA]</scope>
    <source>
        <strain evidence="3 4">SBH6</strain>
    </source>
</reference>
<dbReference type="Proteomes" id="UP000030624">
    <property type="component" value="Chromosome"/>
</dbReference>
<dbReference type="KEGG" id="gac:GACE_1156"/>
<dbReference type="STRING" id="565033.GACE_1156"/>
<dbReference type="InterPro" id="IPR031857">
    <property type="entry name" value="Integrase_SSV1_C"/>
</dbReference>
<dbReference type="Pfam" id="PF16795">
    <property type="entry name" value="Phage_integr_3"/>
    <property type="match status" value="1"/>
</dbReference>
<dbReference type="InterPro" id="IPR013762">
    <property type="entry name" value="Integrase-like_cat_sf"/>
</dbReference>
<dbReference type="InterPro" id="IPR011010">
    <property type="entry name" value="DNA_brk_join_enz"/>
</dbReference>
<sequence>MEYITQRVTPDTARRYLHYLDTYVGEKKINTPEDITAIFKGVEKGRNWLAKSIRNLLNFYVEAKSMDESVANKFKKACKIERSGVRAIFISDDEVREAYTHTVASRRKEVQIFFELLVYSGIRASHAAEMLKNYDENQLIKIPEKGIARYPIVEFSRGNKRGFFAYLPLAFAEELERIKKLDYKYLVEAIRYNRVSANSIRKWHYNKLIESGIDTSIADFIQGRAPQSVGAMHYLASARQADQAYSKAVEAIKRVIE</sequence>
<dbReference type="GO" id="GO:0006310">
    <property type="term" value="P:DNA recombination"/>
    <property type="evidence" value="ECO:0007669"/>
    <property type="project" value="UniProtKB-KW"/>
</dbReference>
<dbReference type="HOGENOM" id="CLU_062372_0_0_2"/>
<evidence type="ECO:0000256" key="1">
    <source>
        <dbReference type="ARBA" id="ARBA00023172"/>
    </source>
</evidence>
<accession>A0A0A7GEB2</accession>
<proteinExistence type="predicted"/>
<name>A0A0A7GEB2_GEOAI</name>
<organism evidence="3 4">
    <name type="scientific">Geoglobus acetivorans</name>
    <dbReference type="NCBI Taxonomy" id="565033"/>
    <lineage>
        <taxon>Archaea</taxon>
        <taxon>Methanobacteriati</taxon>
        <taxon>Methanobacteriota</taxon>
        <taxon>Archaeoglobi</taxon>
        <taxon>Archaeoglobales</taxon>
        <taxon>Archaeoglobaceae</taxon>
        <taxon>Geoglobus</taxon>
    </lineage>
</organism>
<gene>
    <name evidence="3" type="ORF">GACE_1156</name>
</gene>
<dbReference type="eggNOG" id="arCOG01244">
    <property type="taxonomic scope" value="Archaea"/>
</dbReference>
<evidence type="ECO:0000313" key="4">
    <source>
        <dbReference type="Proteomes" id="UP000030624"/>
    </source>
</evidence>
<dbReference type="AlphaFoldDB" id="A0A0A7GEB2"/>
<evidence type="ECO:0000259" key="2">
    <source>
        <dbReference type="Pfam" id="PF16795"/>
    </source>
</evidence>
<dbReference type="EMBL" id="CP009552">
    <property type="protein sequence ID" value="AIY90198.1"/>
    <property type="molecule type" value="Genomic_DNA"/>
</dbReference>
<feature type="domain" description="Integrase SSV1 C-terminal" evidence="2">
    <location>
        <begin position="88"/>
        <end position="250"/>
    </location>
</feature>
<dbReference type="GO" id="GO:0003677">
    <property type="term" value="F:DNA binding"/>
    <property type="evidence" value="ECO:0007669"/>
    <property type="project" value="InterPro"/>
</dbReference>
<dbReference type="Gene3D" id="1.10.443.10">
    <property type="entry name" value="Intergrase catalytic core"/>
    <property type="match status" value="1"/>
</dbReference>
<dbReference type="SUPFAM" id="SSF56349">
    <property type="entry name" value="DNA breaking-rejoining enzymes"/>
    <property type="match status" value="1"/>
</dbReference>
<dbReference type="GO" id="GO:0015074">
    <property type="term" value="P:DNA integration"/>
    <property type="evidence" value="ECO:0007669"/>
    <property type="project" value="InterPro"/>
</dbReference>